<dbReference type="AlphaFoldDB" id="A0A842I6A0"/>
<evidence type="ECO:0000313" key="3">
    <source>
        <dbReference type="Proteomes" id="UP000555411"/>
    </source>
</evidence>
<reference evidence="2 3" key="1">
    <citation type="journal article" date="2017" name="Int. J. Syst. Evol. Microbiol.">
        <title>Gemmobacter straminiformis sp. nov., isolated from an artificial fountain.</title>
        <authorList>
            <person name="Kang J.Y."/>
            <person name="Kim M.J."/>
            <person name="Chun J."/>
            <person name="Son K.P."/>
            <person name="Jahng K.Y."/>
        </authorList>
    </citation>
    <scope>NUCLEOTIDE SEQUENCE [LARGE SCALE GENOMIC DNA]</scope>
    <source>
        <strain evidence="2 3">CAM-8</strain>
    </source>
</reference>
<accession>A0A842I6A0</accession>
<protein>
    <submittedName>
        <fullName evidence="2">PAS domain-containing protein</fullName>
    </submittedName>
</protein>
<sequence length="209" mass="22435">MGAERSNLARLQRAPATAPMAAVLRAHWQRLRKGEALPRRDEFAPRELAPVLSSMFLIEGTERGAARFLIAGRVLCALYGMELRGAPLALLFEPAARGEIAGIVAAMSEDPATVDLTLRAGQSTGRPALLARMTLLPLANRAGTRDLAIGTMEVSTPFMESAPLWPNGEFGQAPRRFGIERCLRGPLRAGGADAPEPPPRGVPLLRLVE</sequence>
<comment type="caution">
    <text evidence="2">The sequence shown here is derived from an EMBL/GenBank/DDBJ whole genome shotgun (WGS) entry which is preliminary data.</text>
</comment>
<feature type="region of interest" description="Disordered" evidence="1">
    <location>
        <begin position="188"/>
        <end position="209"/>
    </location>
</feature>
<dbReference type="Proteomes" id="UP000555411">
    <property type="component" value="Unassembled WGS sequence"/>
</dbReference>
<evidence type="ECO:0000256" key="1">
    <source>
        <dbReference type="SAM" id="MobiDB-lite"/>
    </source>
</evidence>
<evidence type="ECO:0000313" key="2">
    <source>
        <dbReference type="EMBL" id="MBC2835370.1"/>
    </source>
</evidence>
<proteinExistence type="predicted"/>
<dbReference type="EMBL" id="JACLQD010000002">
    <property type="protein sequence ID" value="MBC2835370.1"/>
    <property type="molecule type" value="Genomic_DNA"/>
</dbReference>
<dbReference type="Pfam" id="PF07310">
    <property type="entry name" value="PAS_5"/>
    <property type="match status" value="1"/>
</dbReference>
<keyword evidence="3" id="KW-1185">Reference proteome</keyword>
<gene>
    <name evidence="2" type="ORF">H7F16_07610</name>
</gene>
<organism evidence="2 3">
    <name type="scientific">Paragemmobacter straminiformis</name>
    <dbReference type="NCBI Taxonomy" id="2045119"/>
    <lineage>
        <taxon>Bacteria</taxon>
        <taxon>Pseudomonadati</taxon>
        <taxon>Pseudomonadota</taxon>
        <taxon>Alphaproteobacteria</taxon>
        <taxon>Rhodobacterales</taxon>
        <taxon>Paracoccaceae</taxon>
        <taxon>Paragemmobacter</taxon>
    </lineage>
</organism>
<name>A0A842I6A0_9RHOB</name>
<dbReference type="InterPro" id="IPR009922">
    <property type="entry name" value="DUF1457"/>
</dbReference>